<feature type="region of interest" description="Disordered" evidence="1">
    <location>
        <begin position="17"/>
        <end position="135"/>
    </location>
</feature>
<keyword evidence="2" id="KW-0732">Signal</keyword>
<evidence type="ECO:0000313" key="4">
    <source>
        <dbReference type="Proteomes" id="UP000257080"/>
    </source>
</evidence>
<sequence>MVVVTVAVILLAGGLAQPASAEPVDPHGGVEPGTHPSGELHDNLGGAGSGPIARDPATLVIPEGAPPGDEKLGVYPDTEDRTPGVFHTQLSGMTARETDAYAHAAGRGGGDGSTGGDKKAPESTSVRNTRAGKKDAAKPAVINVFRPGADGDSFDAVTVRDPKQLESLARITPLTSMGSDGSSNTFAYVFTFTEQLTSSPGDVSKAIFRLTGGLFDSCVANGNAYVCTFATPKTIRTSRSPLTAPVIDLSSRQVPVCSGVVTDGGFGSTTVITVADVDCEAAPGKEPVRLEVSTIHSALSLGIPTAREGDGSIIYSATAEAQGTYVSAEAWAVSADGTYSLPFSVAVRNRYTPAAAPGSGRAPFEAVRGVETVVPRAALFTDDDVDRHQAESGDHLSSVVTDQGAMGGAWFDTGGDLHYRSIDVIRGDYTDHVTVQTTDSFGLQSPEVRVSIHIADIVPGCATAGTTTDANSPVRVRLDCWITPLAGWRQIDGLHYRITEQPEYGTVSDLDPVAGVATYTPDPGHPGPVVIGFEAENNGATRAAPYAVNVLPAP</sequence>
<reference evidence="3 4" key="1">
    <citation type="submission" date="2017-04" db="EMBL/GenBank/DDBJ databases">
        <title>Comparative genome analysis of Subtercola boreus.</title>
        <authorList>
            <person name="Cho Y.-J."/>
            <person name="Cho A."/>
            <person name="Kim O.-S."/>
            <person name="Lee J.-I."/>
        </authorList>
    </citation>
    <scope>NUCLEOTIDE SEQUENCE [LARGE SCALE GENOMIC DNA]</scope>
    <source>
        <strain evidence="3 4">P28004</strain>
    </source>
</reference>
<feature type="compositionally biased region" description="Gly residues" evidence="1">
    <location>
        <begin position="106"/>
        <end position="115"/>
    </location>
</feature>
<accession>A0A3E0WC03</accession>
<feature type="chain" id="PRO_5017566407" description="Cadherin domain-containing protein" evidence="2">
    <location>
        <begin position="22"/>
        <end position="554"/>
    </location>
</feature>
<comment type="caution">
    <text evidence="3">The sequence shown here is derived from an EMBL/GenBank/DDBJ whole genome shotgun (WGS) entry which is preliminary data.</text>
</comment>
<dbReference type="EMBL" id="NBXE01000019">
    <property type="protein sequence ID" value="RFA27466.1"/>
    <property type="molecule type" value="Genomic_DNA"/>
</dbReference>
<protein>
    <recommendedName>
        <fullName evidence="5">Cadherin domain-containing protein</fullName>
    </recommendedName>
</protein>
<organism evidence="3 4">
    <name type="scientific">Subtercola boreus</name>
    <dbReference type="NCBI Taxonomy" id="120213"/>
    <lineage>
        <taxon>Bacteria</taxon>
        <taxon>Bacillati</taxon>
        <taxon>Actinomycetota</taxon>
        <taxon>Actinomycetes</taxon>
        <taxon>Micrococcales</taxon>
        <taxon>Microbacteriaceae</taxon>
        <taxon>Subtercola</taxon>
    </lineage>
</organism>
<name>A0A3E0WC03_9MICO</name>
<evidence type="ECO:0000313" key="3">
    <source>
        <dbReference type="EMBL" id="RFA27466.1"/>
    </source>
</evidence>
<feature type="compositionally biased region" description="Basic and acidic residues" evidence="1">
    <location>
        <begin position="68"/>
        <end position="82"/>
    </location>
</feature>
<evidence type="ECO:0000256" key="2">
    <source>
        <dbReference type="SAM" id="SignalP"/>
    </source>
</evidence>
<dbReference type="Proteomes" id="UP000257080">
    <property type="component" value="Unassembled WGS sequence"/>
</dbReference>
<gene>
    <name evidence="3" type="ORF">B7R25_06940</name>
</gene>
<evidence type="ECO:0000256" key="1">
    <source>
        <dbReference type="SAM" id="MobiDB-lite"/>
    </source>
</evidence>
<evidence type="ECO:0008006" key="5">
    <source>
        <dbReference type="Google" id="ProtNLM"/>
    </source>
</evidence>
<dbReference type="AlphaFoldDB" id="A0A3E0WC03"/>
<feature type="signal peptide" evidence="2">
    <location>
        <begin position="1"/>
        <end position="21"/>
    </location>
</feature>
<proteinExistence type="predicted"/>